<evidence type="ECO:0000256" key="1">
    <source>
        <dbReference type="SAM" id="Phobius"/>
    </source>
</evidence>
<dbReference type="RefSeq" id="WP_198525735.1">
    <property type="nucleotide sequence ID" value="NZ_CP113865.1"/>
</dbReference>
<accession>A0ABY7BPT0</accession>
<evidence type="ECO:0000313" key="3">
    <source>
        <dbReference type="Proteomes" id="UP001164909"/>
    </source>
</evidence>
<keyword evidence="1" id="KW-1133">Transmembrane helix</keyword>
<keyword evidence="1" id="KW-0812">Transmembrane</keyword>
<proteinExistence type="predicted"/>
<sequence>MRQRKLYNRHKDMYNVYLRHKKSVLKMLGMYLTGLCKGMMLGILIGKRLKKD</sequence>
<dbReference type="Proteomes" id="UP001164909">
    <property type="component" value="Chromosome"/>
</dbReference>
<reference evidence="2" key="1">
    <citation type="submission" date="2022-12" db="EMBL/GenBank/DDBJ databases">
        <authorList>
            <person name="Bing R.G."/>
            <person name="Willard D.J."/>
            <person name="Manesh M.J.H."/>
            <person name="Laemthong T."/>
            <person name="Crosby J.R."/>
            <person name="Kelly R.M."/>
        </authorList>
    </citation>
    <scope>NUCLEOTIDE SEQUENCE</scope>
    <source>
        <strain evidence="2">DSM 8990</strain>
    </source>
</reference>
<gene>
    <name evidence="2" type="ORF">OTK00_001476</name>
</gene>
<feature type="transmembrane region" description="Helical" evidence="1">
    <location>
        <begin position="28"/>
        <end position="46"/>
    </location>
</feature>
<protein>
    <submittedName>
        <fullName evidence="2">Uncharacterized protein</fullName>
    </submittedName>
</protein>
<evidence type="ECO:0000313" key="2">
    <source>
        <dbReference type="EMBL" id="WAM33016.1"/>
    </source>
</evidence>
<name>A0ABY7BPT0_9FIRM</name>
<dbReference type="EMBL" id="CP113865">
    <property type="protein sequence ID" value="WAM33016.1"/>
    <property type="molecule type" value="Genomic_DNA"/>
</dbReference>
<keyword evidence="1" id="KW-0472">Membrane</keyword>
<organism evidence="2 3">
    <name type="scientific">Caldicellulosiruptor morganii</name>
    <dbReference type="NCBI Taxonomy" id="1387555"/>
    <lineage>
        <taxon>Bacteria</taxon>
        <taxon>Bacillati</taxon>
        <taxon>Bacillota</taxon>
        <taxon>Bacillota incertae sedis</taxon>
        <taxon>Caldicellulosiruptorales</taxon>
        <taxon>Caldicellulosiruptoraceae</taxon>
        <taxon>Caldicellulosiruptor</taxon>
    </lineage>
</organism>
<keyword evidence="3" id="KW-1185">Reference proteome</keyword>